<dbReference type="STRING" id="1123062.SAMN02745775_101978"/>
<dbReference type="RefSeq" id="WP_092956224.1">
    <property type="nucleotide sequence ID" value="NZ_FOSQ01000001.1"/>
</dbReference>
<sequence>MPSLTVELTEPLARFVEEAVARGDYPDASAALRDALFVLRQENQVHGEKLAILRREVRRGAIEADAGQFSDLTVEDIARQVRAEAERIA</sequence>
<evidence type="ECO:0000313" key="1">
    <source>
        <dbReference type="EMBL" id="SFK26934.1"/>
    </source>
</evidence>
<dbReference type="SUPFAM" id="SSF47598">
    <property type="entry name" value="Ribbon-helix-helix"/>
    <property type="match status" value="1"/>
</dbReference>
<keyword evidence="2" id="KW-1185">Reference proteome</keyword>
<dbReference type="InterPro" id="IPR038296">
    <property type="entry name" value="ParD_sf"/>
</dbReference>
<dbReference type="AlphaFoldDB" id="A0A1I3Y500"/>
<organism evidence="1 2">
    <name type="scientific">Falsiroseomonas stagni DSM 19981</name>
    <dbReference type="NCBI Taxonomy" id="1123062"/>
    <lineage>
        <taxon>Bacteria</taxon>
        <taxon>Pseudomonadati</taxon>
        <taxon>Pseudomonadota</taxon>
        <taxon>Alphaproteobacteria</taxon>
        <taxon>Acetobacterales</taxon>
        <taxon>Roseomonadaceae</taxon>
        <taxon>Falsiroseomonas</taxon>
    </lineage>
</organism>
<proteinExistence type="predicted"/>
<dbReference type="OrthoDB" id="9811310at2"/>
<dbReference type="GO" id="GO:0006355">
    <property type="term" value="P:regulation of DNA-templated transcription"/>
    <property type="evidence" value="ECO:0007669"/>
    <property type="project" value="InterPro"/>
</dbReference>
<name>A0A1I3Y500_9PROT</name>
<evidence type="ECO:0000313" key="2">
    <source>
        <dbReference type="Proteomes" id="UP000199473"/>
    </source>
</evidence>
<dbReference type="InterPro" id="IPR010985">
    <property type="entry name" value="Ribbon_hlx_hlx"/>
</dbReference>
<dbReference type="EMBL" id="FOSQ01000001">
    <property type="protein sequence ID" value="SFK26934.1"/>
    <property type="molecule type" value="Genomic_DNA"/>
</dbReference>
<protein>
    <submittedName>
        <fullName evidence="1">Antitoxin ParD1/3/4</fullName>
    </submittedName>
</protein>
<dbReference type="Proteomes" id="UP000199473">
    <property type="component" value="Unassembled WGS sequence"/>
</dbReference>
<accession>A0A1I3Y500</accession>
<reference evidence="1 2" key="1">
    <citation type="submission" date="2016-10" db="EMBL/GenBank/DDBJ databases">
        <authorList>
            <person name="de Groot N.N."/>
        </authorList>
    </citation>
    <scope>NUCLEOTIDE SEQUENCE [LARGE SCALE GENOMIC DNA]</scope>
    <source>
        <strain evidence="1 2">DSM 19981</strain>
    </source>
</reference>
<dbReference type="Gene3D" id="6.10.10.120">
    <property type="entry name" value="Antitoxin ParD1-like"/>
    <property type="match status" value="1"/>
</dbReference>
<gene>
    <name evidence="1" type="ORF">SAMN02745775_101978</name>
</gene>